<dbReference type="PROSITE" id="PS01289">
    <property type="entry name" value="TSC22"/>
    <property type="match status" value="1"/>
</dbReference>
<evidence type="ECO:0000256" key="2">
    <source>
        <dbReference type="SAM" id="Coils"/>
    </source>
</evidence>
<organism evidence="4 5">
    <name type="scientific">Caenorhabditis angaria</name>
    <dbReference type="NCBI Taxonomy" id="860376"/>
    <lineage>
        <taxon>Eukaryota</taxon>
        <taxon>Metazoa</taxon>
        <taxon>Ecdysozoa</taxon>
        <taxon>Nematoda</taxon>
        <taxon>Chromadorea</taxon>
        <taxon>Rhabditida</taxon>
        <taxon>Rhabditina</taxon>
        <taxon>Rhabditomorpha</taxon>
        <taxon>Rhabditoidea</taxon>
        <taxon>Rhabditidae</taxon>
        <taxon>Peloderinae</taxon>
        <taxon>Caenorhabditis</taxon>
    </lineage>
</organism>
<dbReference type="SUPFAM" id="SSF58026">
    <property type="entry name" value="Delta-sleep-inducing peptide immunoreactive peptide"/>
    <property type="match status" value="1"/>
</dbReference>
<dbReference type="InterPro" id="IPR047862">
    <property type="entry name" value="TSC22/BUN_CS"/>
</dbReference>
<dbReference type="GO" id="GO:0006357">
    <property type="term" value="P:regulation of transcription by RNA polymerase II"/>
    <property type="evidence" value="ECO:0007669"/>
    <property type="project" value="InterPro"/>
</dbReference>
<dbReference type="EMBL" id="CANHGI010000006">
    <property type="protein sequence ID" value="CAI5455733.1"/>
    <property type="molecule type" value="Genomic_DNA"/>
</dbReference>
<sequence length="280" mass="31087">MIIFSSTIRRRDMSPAGATQPQQQAAPAPTPSVQRPKKFQVVPVPGEFSRGRWKCSDTRGGSAMGVFGNYPEGAEYESVVTFKNKKITVRRKFYRPVVKTPEEVAREQQKENQKHVTVVNHTIRDAKAGKMIAPGEEIEVIIMSPQEKAPVEMAQSSTVIISSQTHTTSNPALDEIDDNLQTVQQVTPSASKDEDEGIAASTSSTVVAIDNKIVQAMDLVKTHLTFAVREEVETLRSHISDLESRLSALREENRQLREHRITIFEVIIMHILSSAINASL</sequence>
<keyword evidence="5" id="KW-1185">Reference proteome</keyword>
<gene>
    <name evidence="4" type="ORF">CAMP_LOCUS18370</name>
</gene>
<dbReference type="Gene3D" id="1.20.5.490">
    <property type="entry name" value="Single helix bin"/>
    <property type="match status" value="1"/>
</dbReference>
<evidence type="ECO:0000256" key="3">
    <source>
        <dbReference type="SAM" id="MobiDB-lite"/>
    </source>
</evidence>
<accession>A0A9P1J2K7</accession>
<feature type="compositionally biased region" description="Low complexity" evidence="3">
    <location>
        <begin position="15"/>
        <end position="27"/>
    </location>
</feature>
<evidence type="ECO:0000313" key="5">
    <source>
        <dbReference type="Proteomes" id="UP001152747"/>
    </source>
</evidence>
<proteinExistence type="inferred from homology"/>
<reference evidence="4" key="1">
    <citation type="submission" date="2022-11" db="EMBL/GenBank/DDBJ databases">
        <authorList>
            <person name="Kikuchi T."/>
        </authorList>
    </citation>
    <scope>NUCLEOTIDE SEQUENCE</scope>
    <source>
        <strain evidence="4">PS1010</strain>
    </source>
</reference>
<dbReference type="OrthoDB" id="8961796at2759"/>
<dbReference type="PANTHER" id="PTHR12348">
    <property type="entry name" value="TSC22"/>
    <property type="match status" value="1"/>
</dbReference>
<feature type="coiled-coil region" evidence="2">
    <location>
        <begin position="232"/>
        <end position="259"/>
    </location>
</feature>
<comment type="similarity">
    <text evidence="1">Belongs to the TSC-22/Dip/Bun family.</text>
</comment>
<evidence type="ECO:0000313" key="4">
    <source>
        <dbReference type="EMBL" id="CAI5455733.1"/>
    </source>
</evidence>
<dbReference type="Pfam" id="PF01166">
    <property type="entry name" value="TSC22"/>
    <property type="match status" value="1"/>
</dbReference>
<dbReference type="Proteomes" id="UP001152747">
    <property type="component" value="Unassembled WGS sequence"/>
</dbReference>
<dbReference type="PANTHER" id="PTHR12348:SF26">
    <property type="entry name" value="PROTEIN TSCT-1"/>
    <property type="match status" value="1"/>
</dbReference>
<keyword evidence="2" id="KW-0175">Coiled coil</keyword>
<evidence type="ECO:0000256" key="1">
    <source>
        <dbReference type="ARBA" id="ARBA00007908"/>
    </source>
</evidence>
<comment type="caution">
    <text evidence="4">The sequence shown here is derived from an EMBL/GenBank/DDBJ whole genome shotgun (WGS) entry which is preliminary data.</text>
</comment>
<protein>
    <submittedName>
        <fullName evidence="4">Uncharacterized protein</fullName>
    </submittedName>
</protein>
<name>A0A9P1J2K7_9PELO</name>
<feature type="region of interest" description="Disordered" evidence="3">
    <location>
        <begin position="1"/>
        <end position="37"/>
    </location>
</feature>
<dbReference type="AlphaFoldDB" id="A0A9P1J2K7"/>
<dbReference type="InterPro" id="IPR000580">
    <property type="entry name" value="TSC22/Bun"/>
</dbReference>